<dbReference type="RefSeq" id="WP_266000959.1">
    <property type="nucleotide sequence ID" value="NZ_JAPJDN010000057.1"/>
</dbReference>
<dbReference type="Proteomes" id="UP001300745">
    <property type="component" value="Unassembled WGS sequence"/>
</dbReference>
<organism evidence="1 2">
    <name type="scientific">Mycobacterium pinniadriaticum</name>
    <dbReference type="NCBI Taxonomy" id="2994102"/>
    <lineage>
        <taxon>Bacteria</taxon>
        <taxon>Bacillati</taxon>
        <taxon>Actinomycetota</taxon>
        <taxon>Actinomycetes</taxon>
        <taxon>Mycobacteriales</taxon>
        <taxon>Mycobacteriaceae</taxon>
        <taxon>Mycobacterium</taxon>
    </lineage>
</organism>
<evidence type="ECO:0000313" key="2">
    <source>
        <dbReference type="Proteomes" id="UP001300745"/>
    </source>
</evidence>
<evidence type="ECO:0000313" key="1">
    <source>
        <dbReference type="EMBL" id="MCX2941076.1"/>
    </source>
</evidence>
<name>A0ABT3SNH5_9MYCO</name>
<proteinExistence type="predicted"/>
<dbReference type="EMBL" id="JAPJDO010000057">
    <property type="protein sequence ID" value="MCX2941076.1"/>
    <property type="molecule type" value="Genomic_DNA"/>
</dbReference>
<protein>
    <submittedName>
        <fullName evidence="1">Uncharacterized protein</fullName>
    </submittedName>
</protein>
<comment type="caution">
    <text evidence="1">The sequence shown here is derived from an EMBL/GenBank/DDBJ whole genome shotgun (WGS) entry which is preliminary data.</text>
</comment>
<sequence>MTVGGVAAGVAAAVVGCADASACWGTEGVSVLGAGSVVPDAFIAAGRGLNDPVLRTVADMVVTRSCGVAVDRAATLDSTAAATSPASDALWFTTGVFTDPKAGRGDADAALAEWVLWLDEPACVLLDPVSACATPEPLASAAPTPNVIAPAPSQM</sequence>
<keyword evidence="2" id="KW-1185">Reference proteome</keyword>
<reference evidence="1 2" key="1">
    <citation type="submission" date="2022-11" db="EMBL/GenBank/DDBJ databases">
        <title>Mycobacterium sp. nov.</title>
        <authorList>
            <person name="Papic B."/>
            <person name="Spicic S."/>
            <person name="Duvnjak S."/>
        </authorList>
    </citation>
    <scope>NUCLEOTIDE SEQUENCE [LARGE SCALE GENOMIC DNA]</scope>
    <source>
        <strain evidence="1 2">CVI_P4</strain>
    </source>
</reference>
<gene>
    <name evidence="1" type="ORF">ORI27_30745</name>
</gene>
<accession>A0ABT3SNH5</accession>